<evidence type="ECO:0000313" key="2">
    <source>
        <dbReference type="EMBL" id="KAJ7348409.1"/>
    </source>
</evidence>
<protein>
    <recommendedName>
        <fullName evidence="1">MACPF domain-containing protein</fullName>
    </recommendedName>
</protein>
<dbReference type="InterPro" id="IPR020864">
    <property type="entry name" value="MACPF"/>
</dbReference>
<dbReference type="EMBL" id="JARIHO010000017">
    <property type="protein sequence ID" value="KAJ7348409.1"/>
    <property type="molecule type" value="Genomic_DNA"/>
</dbReference>
<proteinExistence type="predicted"/>
<accession>A0AAD7A2Y8</accession>
<dbReference type="Proteomes" id="UP001218218">
    <property type="component" value="Unassembled WGS sequence"/>
</dbReference>
<dbReference type="AlphaFoldDB" id="A0AAD7A2Y8"/>
<sequence length="586" mass="65838">MPGLGSTVPLKELSEKGVRILNVSEPSVVLPNALSLVAEADDGRRNQLQEIYSKAAQRVRRHVAFDDTPGVEQTTSKDTESTASLLLRYKTNHFTDIYPNVILLVAEWASIKPDAHNESAAFTSAIGKTLYALYSSNLVDEQRSNVVVVVTKSLSSLHEFDDYKTMNEKYAQWRIEEGRRRGVITDLQRKMFARSSPWEIVFIENGGGSDMSAKFPVLPDGLLSHQNLYDAICDIIKRPSSDGSLDLVGIQALQMLTGAGPSRSLAEARNEVLIGASQQNLVKHEKITTKPLPQSPDLIMQERASNYLGMTYDNAVGTFGCTNVLEEQNIDLRPVTKRRDFERMVHPLPHRQTGKLNYDRLRSHYSSDWAFHAAVSSSQCHILHCESRVITASNPRLSADMKALIGRLPPWSRGEQPKYTQFFKNYGTHVITQLVLGGTVRAIVDSTKNPNIMIFRDGGASVAAELTVYLEQNFPTLASSSGWKETREKWIQALEKEPVFCPDHELTQYKPIYDFAGLTSAQRADLARAYREYVASRPQNDKTSARKVYRTGHDSDWLRRDRNLEEAVNDLVDAVTQALYRTYQGR</sequence>
<evidence type="ECO:0000313" key="3">
    <source>
        <dbReference type="Proteomes" id="UP001218218"/>
    </source>
</evidence>
<evidence type="ECO:0000259" key="1">
    <source>
        <dbReference type="Pfam" id="PF01823"/>
    </source>
</evidence>
<dbReference type="Pfam" id="PF01823">
    <property type="entry name" value="MACPF"/>
    <property type="match status" value="1"/>
</dbReference>
<keyword evidence="3" id="KW-1185">Reference proteome</keyword>
<name>A0AAD7A2Y8_9AGAR</name>
<feature type="domain" description="MACPF" evidence="1">
    <location>
        <begin position="373"/>
        <end position="446"/>
    </location>
</feature>
<organism evidence="2 3">
    <name type="scientific">Mycena albidolilacea</name>
    <dbReference type="NCBI Taxonomy" id="1033008"/>
    <lineage>
        <taxon>Eukaryota</taxon>
        <taxon>Fungi</taxon>
        <taxon>Dikarya</taxon>
        <taxon>Basidiomycota</taxon>
        <taxon>Agaricomycotina</taxon>
        <taxon>Agaricomycetes</taxon>
        <taxon>Agaricomycetidae</taxon>
        <taxon>Agaricales</taxon>
        <taxon>Marasmiineae</taxon>
        <taxon>Mycenaceae</taxon>
        <taxon>Mycena</taxon>
    </lineage>
</organism>
<comment type="caution">
    <text evidence="2">The sequence shown here is derived from an EMBL/GenBank/DDBJ whole genome shotgun (WGS) entry which is preliminary data.</text>
</comment>
<gene>
    <name evidence="2" type="ORF">DFH08DRAFT_1000227</name>
</gene>
<reference evidence="2" key="1">
    <citation type="submission" date="2023-03" db="EMBL/GenBank/DDBJ databases">
        <title>Massive genome expansion in bonnet fungi (Mycena s.s.) driven by repeated elements and novel gene families across ecological guilds.</title>
        <authorList>
            <consortium name="Lawrence Berkeley National Laboratory"/>
            <person name="Harder C.B."/>
            <person name="Miyauchi S."/>
            <person name="Viragh M."/>
            <person name="Kuo A."/>
            <person name="Thoen E."/>
            <person name="Andreopoulos B."/>
            <person name="Lu D."/>
            <person name="Skrede I."/>
            <person name="Drula E."/>
            <person name="Henrissat B."/>
            <person name="Morin E."/>
            <person name="Kohler A."/>
            <person name="Barry K."/>
            <person name="LaButti K."/>
            <person name="Morin E."/>
            <person name="Salamov A."/>
            <person name="Lipzen A."/>
            <person name="Mereny Z."/>
            <person name="Hegedus B."/>
            <person name="Baldrian P."/>
            <person name="Stursova M."/>
            <person name="Weitz H."/>
            <person name="Taylor A."/>
            <person name="Grigoriev I.V."/>
            <person name="Nagy L.G."/>
            <person name="Martin F."/>
            <person name="Kauserud H."/>
        </authorList>
    </citation>
    <scope>NUCLEOTIDE SEQUENCE</scope>
    <source>
        <strain evidence="2">CBHHK002</strain>
    </source>
</reference>